<feature type="transmembrane region" description="Helical" evidence="5">
    <location>
        <begin position="327"/>
        <end position="352"/>
    </location>
</feature>
<comment type="subcellular location">
    <subcellularLocation>
        <location evidence="1">Membrane</location>
        <topology evidence="1">Multi-pass membrane protein</topology>
    </subcellularLocation>
</comment>
<keyword evidence="4 5" id="KW-0472">Membrane</keyword>
<evidence type="ECO:0000256" key="4">
    <source>
        <dbReference type="ARBA" id="ARBA00023136"/>
    </source>
</evidence>
<evidence type="ECO:0000313" key="7">
    <source>
        <dbReference type="EMBL" id="MFC3705573.1"/>
    </source>
</evidence>
<evidence type="ECO:0000313" key="8">
    <source>
        <dbReference type="Proteomes" id="UP001595613"/>
    </source>
</evidence>
<name>A0ABV7X4I8_9HYPH</name>
<evidence type="ECO:0000256" key="5">
    <source>
        <dbReference type="SAM" id="Phobius"/>
    </source>
</evidence>
<dbReference type="RefSeq" id="WP_380097433.1">
    <property type="nucleotide sequence ID" value="NZ_JBHRYD010000010.1"/>
</dbReference>
<feature type="transmembrane region" description="Helical" evidence="5">
    <location>
        <begin position="103"/>
        <end position="123"/>
    </location>
</feature>
<comment type="caution">
    <text evidence="7">The sequence shown here is derived from an EMBL/GenBank/DDBJ whole genome shotgun (WGS) entry which is preliminary data.</text>
</comment>
<dbReference type="GO" id="GO:0016874">
    <property type="term" value="F:ligase activity"/>
    <property type="evidence" value="ECO:0007669"/>
    <property type="project" value="UniProtKB-KW"/>
</dbReference>
<evidence type="ECO:0000259" key="6">
    <source>
        <dbReference type="Pfam" id="PF04932"/>
    </source>
</evidence>
<dbReference type="Pfam" id="PF04932">
    <property type="entry name" value="Wzy_C"/>
    <property type="match status" value="1"/>
</dbReference>
<feature type="transmembrane region" description="Helical" evidence="5">
    <location>
        <begin position="135"/>
        <end position="154"/>
    </location>
</feature>
<evidence type="ECO:0000256" key="3">
    <source>
        <dbReference type="ARBA" id="ARBA00022989"/>
    </source>
</evidence>
<dbReference type="EMBL" id="JBHRYD010000010">
    <property type="protein sequence ID" value="MFC3705573.1"/>
    <property type="molecule type" value="Genomic_DNA"/>
</dbReference>
<feature type="transmembrane region" description="Helical" evidence="5">
    <location>
        <begin position="199"/>
        <end position="227"/>
    </location>
</feature>
<gene>
    <name evidence="7" type="ORF">ACFOOL_12470</name>
</gene>
<keyword evidence="3 5" id="KW-1133">Transmembrane helix</keyword>
<reference evidence="8" key="1">
    <citation type="journal article" date="2019" name="Int. J. Syst. Evol. Microbiol.">
        <title>The Global Catalogue of Microorganisms (GCM) 10K type strain sequencing project: providing services to taxonomists for standard genome sequencing and annotation.</title>
        <authorList>
            <consortium name="The Broad Institute Genomics Platform"/>
            <consortium name="The Broad Institute Genome Sequencing Center for Infectious Disease"/>
            <person name="Wu L."/>
            <person name="Ma J."/>
        </authorList>
    </citation>
    <scope>NUCLEOTIDE SEQUENCE [LARGE SCALE GENOMIC DNA]</scope>
    <source>
        <strain evidence="8">KCTC 42281</strain>
    </source>
</reference>
<dbReference type="InterPro" id="IPR007016">
    <property type="entry name" value="O-antigen_ligase-rel_domated"/>
</dbReference>
<organism evidence="7 8">
    <name type="scientific">Devosia honganensis</name>
    <dbReference type="NCBI Taxonomy" id="1610527"/>
    <lineage>
        <taxon>Bacteria</taxon>
        <taxon>Pseudomonadati</taxon>
        <taxon>Pseudomonadota</taxon>
        <taxon>Alphaproteobacteria</taxon>
        <taxon>Hyphomicrobiales</taxon>
        <taxon>Devosiaceae</taxon>
        <taxon>Devosia</taxon>
    </lineage>
</organism>
<feature type="transmembrane region" description="Helical" evidence="5">
    <location>
        <begin position="46"/>
        <end position="67"/>
    </location>
</feature>
<proteinExistence type="predicted"/>
<sequence length="416" mass="46248">MIKISDISNYFSYLCIFLLLSSLIYFGHAEVTGAYTTFNNPLKPSLFYLLVYCTTFIVLVFGQDLLARTRPYHAIMAALAGILLLHLWWVPFLPDDAERTRILVLRVNTCLIAMALAIVLAYADDIAGLIRSIRIVMWGTAALNVAVIIMPSLFPFKMGVYAGRAAGLYWDPNQCATFLALSLPLACLGTRTPVRLANYLVFLVGIAFTFSREGLVLWLGAVILDYVFLARKVTRVEGVILRSTAIFLILIAIGAVFAIFYYDIIYAMRPYLNADTFSRLMGADRGSAGERLRLIVYGWEAFASSPLAGLGYGSTHLWSHGLSVHNMFLLMLAEFGLLGLVAYLGLLGAILAQGSRLSLVLFILLTCQSMFTHSYFDLPYYLLLVLLYMRVGHAERQAETARPAAIPSPLREAVQW</sequence>
<dbReference type="InterPro" id="IPR051533">
    <property type="entry name" value="WaaL-like"/>
</dbReference>
<feature type="transmembrane region" description="Helical" evidence="5">
    <location>
        <begin position="74"/>
        <end position="91"/>
    </location>
</feature>
<keyword evidence="8" id="KW-1185">Reference proteome</keyword>
<keyword evidence="2 5" id="KW-0812">Transmembrane</keyword>
<keyword evidence="7" id="KW-0436">Ligase</keyword>
<feature type="transmembrane region" description="Helical" evidence="5">
    <location>
        <begin position="239"/>
        <end position="262"/>
    </location>
</feature>
<evidence type="ECO:0000256" key="1">
    <source>
        <dbReference type="ARBA" id="ARBA00004141"/>
    </source>
</evidence>
<feature type="transmembrane region" description="Helical" evidence="5">
    <location>
        <begin position="7"/>
        <end position="26"/>
    </location>
</feature>
<feature type="transmembrane region" description="Helical" evidence="5">
    <location>
        <begin position="359"/>
        <end position="376"/>
    </location>
</feature>
<evidence type="ECO:0000256" key="2">
    <source>
        <dbReference type="ARBA" id="ARBA00022692"/>
    </source>
</evidence>
<feature type="domain" description="O-antigen ligase-related" evidence="6">
    <location>
        <begin position="200"/>
        <end position="344"/>
    </location>
</feature>
<dbReference type="PANTHER" id="PTHR37422">
    <property type="entry name" value="TEICHURONIC ACID BIOSYNTHESIS PROTEIN TUAE"/>
    <property type="match status" value="1"/>
</dbReference>
<dbReference type="Proteomes" id="UP001595613">
    <property type="component" value="Unassembled WGS sequence"/>
</dbReference>
<protein>
    <submittedName>
        <fullName evidence="7">O-antigen ligase family protein</fullName>
    </submittedName>
</protein>
<dbReference type="PANTHER" id="PTHR37422:SF23">
    <property type="entry name" value="TEICHURONIC ACID BIOSYNTHESIS PROTEIN TUAE"/>
    <property type="match status" value="1"/>
</dbReference>
<accession>A0ABV7X4I8</accession>